<evidence type="ECO:0000259" key="6">
    <source>
        <dbReference type="PROSITE" id="PS51462"/>
    </source>
</evidence>
<dbReference type="PROSITE" id="PS00893">
    <property type="entry name" value="NUDIX_BOX"/>
    <property type="match status" value="1"/>
</dbReference>
<dbReference type="Pfam" id="PF00293">
    <property type="entry name" value="NUDIX"/>
    <property type="match status" value="1"/>
</dbReference>
<keyword evidence="3 5" id="KW-0378">Hydrolase</keyword>
<evidence type="ECO:0000256" key="5">
    <source>
        <dbReference type="RuleBase" id="RU003476"/>
    </source>
</evidence>
<comment type="caution">
    <text evidence="7">The sequence shown here is derived from an EMBL/GenBank/DDBJ whole genome shotgun (WGS) entry which is preliminary data.</text>
</comment>
<dbReference type="PRINTS" id="PR00502">
    <property type="entry name" value="NUDIXFAMILY"/>
</dbReference>
<keyword evidence="8" id="KW-1185">Reference proteome</keyword>
<dbReference type="RefSeq" id="WP_345364734.1">
    <property type="nucleotide sequence ID" value="NZ_BAABII010000012.1"/>
</dbReference>
<comment type="cofactor">
    <cofactor evidence="1">
        <name>Mg(2+)</name>
        <dbReference type="ChEBI" id="CHEBI:18420"/>
    </cofactor>
</comment>
<dbReference type="InterPro" id="IPR020084">
    <property type="entry name" value="NUDIX_hydrolase_CS"/>
</dbReference>
<dbReference type="PANTHER" id="PTHR47707">
    <property type="entry name" value="8-OXO-DGTP DIPHOSPHATASE"/>
    <property type="match status" value="1"/>
</dbReference>
<name>A0ABV4CFD6_9PSEU</name>
<organism evidence="7 8">
    <name type="scientific">Saccharopolyspora cebuensis</name>
    <dbReference type="NCBI Taxonomy" id="418759"/>
    <lineage>
        <taxon>Bacteria</taxon>
        <taxon>Bacillati</taxon>
        <taxon>Actinomycetota</taxon>
        <taxon>Actinomycetes</taxon>
        <taxon>Pseudonocardiales</taxon>
        <taxon>Pseudonocardiaceae</taxon>
        <taxon>Saccharopolyspora</taxon>
    </lineage>
</organism>
<evidence type="ECO:0000256" key="2">
    <source>
        <dbReference type="ARBA" id="ARBA00005582"/>
    </source>
</evidence>
<dbReference type="InterPro" id="IPR000086">
    <property type="entry name" value="NUDIX_hydrolase_dom"/>
</dbReference>
<dbReference type="InterPro" id="IPR047127">
    <property type="entry name" value="MutT-like"/>
</dbReference>
<dbReference type="InterPro" id="IPR015797">
    <property type="entry name" value="NUDIX_hydrolase-like_dom_sf"/>
</dbReference>
<dbReference type="PROSITE" id="PS51462">
    <property type="entry name" value="NUDIX"/>
    <property type="match status" value="1"/>
</dbReference>
<dbReference type="EMBL" id="JBGEHV010000009">
    <property type="protein sequence ID" value="MEY8039213.1"/>
    <property type="molecule type" value="Genomic_DNA"/>
</dbReference>
<accession>A0ABV4CFD6</accession>
<sequence>MRPVEIAELDRQADADGIGQQIVAAVVEVGGRVLLLRRPAGEFRGGEWEFPGGKVDPGEELIPALHREVDEETGYRIERITDYLGSFDYTTRSGTRHRQHTWSVQVIPAGDIRLTEHDAYAWISAGDEPPLSGELAAILDAHFRTR</sequence>
<evidence type="ECO:0000256" key="1">
    <source>
        <dbReference type="ARBA" id="ARBA00001946"/>
    </source>
</evidence>
<keyword evidence="4" id="KW-0460">Magnesium</keyword>
<dbReference type="Proteomes" id="UP001564626">
    <property type="component" value="Unassembled WGS sequence"/>
</dbReference>
<feature type="domain" description="Nudix hydrolase" evidence="6">
    <location>
        <begin position="18"/>
        <end position="146"/>
    </location>
</feature>
<dbReference type="SUPFAM" id="SSF55811">
    <property type="entry name" value="Nudix"/>
    <property type="match status" value="1"/>
</dbReference>
<protein>
    <submittedName>
        <fullName evidence="7">NUDIX domain-containing protein</fullName>
    </submittedName>
</protein>
<reference evidence="7 8" key="1">
    <citation type="submission" date="2024-08" db="EMBL/GenBank/DDBJ databases">
        <title>Genome mining of Saccharopolyspora cebuensis PGLac3 from Nigerian medicinal plant.</title>
        <authorList>
            <person name="Ezeobiora C.E."/>
            <person name="Igbokwe N.H."/>
            <person name="Amin D.H."/>
            <person name="Mendie U.E."/>
        </authorList>
    </citation>
    <scope>NUCLEOTIDE SEQUENCE [LARGE SCALE GENOMIC DNA]</scope>
    <source>
        <strain evidence="7 8">PGLac3</strain>
    </source>
</reference>
<evidence type="ECO:0000313" key="8">
    <source>
        <dbReference type="Proteomes" id="UP001564626"/>
    </source>
</evidence>
<gene>
    <name evidence="7" type="ORF">AB8O55_07365</name>
</gene>
<evidence type="ECO:0000256" key="3">
    <source>
        <dbReference type="ARBA" id="ARBA00022801"/>
    </source>
</evidence>
<dbReference type="Gene3D" id="3.90.79.10">
    <property type="entry name" value="Nucleoside Triphosphate Pyrophosphohydrolase"/>
    <property type="match status" value="1"/>
</dbReference>
<evidence type="ECO:0000256" key="4">
    <source>
        <dbReference type="ARBA" id="ARBA00022842"/>
    </source>
</evidence>
<dbReference type="PANTHER" id="PTHR47707:SF2">
    <property type="entry name" value="CTP PYROPHOSPHOHYDROLASE"/>
    <property type="match status" value="1"/>
</dbReference>
<proteinExistence type="inferred from homology"/>
<comment type="similarity">
    <text evidence="2 5">Belongs to the Nudix hydrolase family.</text>
</comment>
<evidence type="ECO:0000313" key="7">
    <source>
        <dbReference type="EMBL" id="MEY8039213.1"/>
    </source>
</evidence>
<dbReference type="InterPro" id="IPR020476">
    <property type="entry name" value="Nudix_hydrolase"/>
</dbReference>